<dbReference type="InterPro" id="IPR001958">
    <property type="entry name" value="Tet-R_TetA/multi-R_MdtG-like"/>
</dbReference>
<keyword evidence="3 6" id="KW-0812">Transmembrane</keyword>
<evidence type="ECO:0000259" key="7">
    <source>
        <dbReference type="PROSITE" id="PS50850"/>
    </source>
</evidence>
<dbReference type="PROSITE" id="PS50850">
    <property type="entry name" value="MFS"/>
    <property type="match status" value="1"/>
</dbReference>
<name>A0A9W6CRI3_XANFL</name>
<accession>A0A9W6CRI3</accession>
<evidence type="ECO:0000256" key="4">
    <source>
        <dbReference type="ARBA" id="ARBA00022989"/>
    </source>
</evidence>
<feature type="transmembrane region" description="Helical" evidence="6">
    <location>
        <begin position="266"/>
        <end position="288"/>
    </location>
</feature>
<evidence type="ECO:0000256" key="2">
    <source>
        <dbReference type="ARBA" id="ARBA00022448"/>
    </source>
</evidence>
<keyword evidence="2" id="KW-0813">Transport</keyword>
<feature type="transmembrane region" description="Helical" evidence="6">
    <location>
        <begin position="295"/>
        <end position="314"/>
    </location>
</feature>
<sequence length="420" mass="43574">MIGATAFQPLRWWMALSLLLAMFTISVGYGFLLPILPLAIERLAGTTDPIVVSRHTGMLTGTYTLALFLFAPLWGRLADRHGRRPVLLAGLVGFSLTLALFAVADGLPLLYLGRFLNGLFAASIVPAAYALVGDYARSREWRARRFALLNIAGAIGFLVGPMLGSFTVVVTAALVPGSGEVAASRSPYFAISGFSLVVALAIWIFVPGSVQRSPGEGGTASGPEAGAALPRLLIISFATAAALGAFEVSLALRGTQILNMSTYQIGLMFSVCSLVMLVAQTVVFSPLVKPEVTRWFLTPALAVLAVSVAAVPFAEATMSTAVVVAAIAASAGILSPIATYWISLNADERQGIELGRQTAAASLGQASGSAAGGLLFGLAFLPNAPFMLAAVVVVGGLVASIGISRLLVHGRCRGLLETTP</sequence>
<feature type="transmembrane region" description="Helical" evidence="6">
    <location>
        <begin position="320"/>
        <end position="342"/>
    </location>
</feature>
<evidence type="ECO:0000256" key="1">
    <source>
        <dbReference type="ARBA" id="ARBA00004141"/>
    </source>
</evidence>
<feature type="domain" description="Major facilitator superfamily (MFS) profile" evidence="7">
    <location>
        <begin position="14"/>
        <end position="407"/>
    </location>
</feature>
<dbReference type="AlphaFoldDB" id="A0A9W6CRI3"/>
<feature type="transmembrane region" description="Helical" evidence="6">
    <location>
        <begin position="227"/>
        <end position="246"/>
    </location>
</feature>
<feature type="transmembrane region" description="Helical" evidence="6">
    <location>
        <begin position="187"/>
        <end position="206"/>
    </location>
</feature>
<reference evidence="8" key="1">
    <citation type="submission" date="2022-12" db="EMBL/GenBank/DDBJ databases">
        <title>Reference genome sequencing for broad-spectrum identification of bacterial and archaeal isolates by mass spectrometry.</title>
        <authorList>
            <person name="Sekiguchi Y."/>
            <person name="Tourlousse D.M."/>
        </authorList>
    </citation>
    <scope>NUCLEOTIDE SEQUENCE</scope>
    <source>
        <strain evidence="8">301</strain>
    </source>
</reference>
<dbReference type="Proteomes" id="UP001144397">
    <property type="component" value="Unassembled WGS sequence"/>
</dbReference>
<dbReference type="GO" id="GO:0022857">
    <property type="term" value="F:transmembrane transporter activity"/>
    <property type="evidence" value="ECO:0007669"/>
    <property type="project" value="InterPro"/>
</dbReference>
<feature type="transmembrane region" description="Helical" evidence="6">
    <location>
        <begin position="363"/>
        <end position="381"/>
    </location>
</feature>
<feature type="transmembrane region" description="Helical" evidence="6">
    <location>
        <begin position="86"/>
        <end position="104"/>
    </location>
</feature>
<dbReference type="InterPro" id="IPR020846">
    <property type="entry name" value="MFS_dom"/>
</dbReference>
<protein>
    <submittedName>
        <fullName evidence="8">Tetracycline resistance MFS efflux pump</fullName>
    </submittedName>
</protein>
<evidence type="ECO:0000313" key="8">
    <source>
        <dbReference type="EMBL" id="GLI25519.1"/>
    </source>
</evidence>
<dbReference type="PRINTS" id="PR01035">
    <property type="entry name" value="TCRTETA"/>
</dbReference>
<evidence type="ECO:0000256" key="5">
    <source>
        <dbReference type="ARBA" id="ARBA00023136"/>
    </source>
</evidence>
<dbReference type="GO" id="GO:0016020">
    <property type="term" value="C:membrane"/>
    <property type="evidence" value="ECO:0007669"/>
    <property type="project" value="UniProtKB-SubCell"/>
</dbReference>
<dbReference type="SUPFAM" id="SSF103473">
    <property type="entry name" value="MFS general substrate transporter"/>
    <property type="match status" value="1"/>
</dbReference>
<proteinExistence type="predicted"/>
<organism evidence="8 9">
    <name type="scientific">Xanthobacter flavus</name>
    <dbReference type="NCBI Taxonomy" id="281"/>
    <lineage>
        <taxon>Bacteria</taxon>
        <taxon>Pseudomonadati</taxon>
        <taxon>Pseudomonadota</taxon>
        <taxon>Alphaproteobacteria</taxon>
        <taxon>Hyphomicrobiales</taxon>
        <taxon>Xanthobacteraceae</taxon>
        <taxon>Xanthobacter</taxon>
    </lineage>
</organism>
<dbReference type="InterPro" id="IPR011701">
    <property type="entry name" value="MFS"/>
</dbReference>
<feature type="transmembrane region" description="Helical" evidence="6">
    <location>
        <begin position="116"/>
        <end position="136"/>
    </location>
</feature>
<dbReference type="PANTHER" id="PTHR23504:SF15">
    <property type="entry name" value="MAJOR FACILITATOR SUPERFAMILY (MFS) PROFILE DOMAIN-CONTAINING PROTEIN"/>
    <property type="match status" value="1"/>
</dbReference>
<feature type="transmembrane region" description="Helical" evidence="6">
    <location>
        <begin position="387"/>
        <end position="408"/>
    </location>
</feature>
<evidence type="ECO:0000256" key="3">
    <source>
        <dbReference type="ARBA" id="ARBA00022692"/>
    </source>
</evidence>
<evidence type="ECO:0000256" key="6">
    <source>
        <dbReference type="SAM" id="Phobius"/>
    </source>
</evidence>
<gene>
    <name evidence="8" type="ORF">XFLAVUS301_51930</name>
</gene>
<feature type="transmembrane region" description="Helical" evidence="6">
    <location>
        <begin position="56"/>
        <end position="74"/>
    </location>
</feature>
<keyword evidence="4 6" id="KW-1133">Transmembrane helix</keyword>
<evidence type="ECO:0000313" key="9">
    <source>
        <dbReference type="Proteomes" id="UP001144397"/>
    </source>
</evidence>
<comment type="subcellular location">
    <subcellularLocation>
        <location evidence="1">Membrane</location>
        <topology evidence="1">Multi-pass membrane protein</topology>
    </subcellularLocation>
</comment>
<dbReference type="EMBL" id="BSDO01000018">
    <property type="protein sequence ID" value="GLI25519.1"/>
    <property type="molecule type" value="Genomic_DNA"/>
</dbReference>
<dbReference type="Pfam" id="PF07690">
    <property type="entry name" value="MFS_1"/>
    <property type="match status" value="1"/>
</dbReference>
<feature type="transmembrane region" description="Helical" evidence="6">
    <location>
        <begin position="12"/>
        <end position="36"/>
    </location>
</feature>
<feature type="transmembrane region" description="Helical" evidence="6">
    <location>
        <begin position="148"/>
        <end position="175"/>
    </location>
</feature>
<dbReference type="Gene3D" id="1.20.1250.20">
    <property type="entry name" value="MFS general substrate transporter like domains"/>
    <property type="match status" value="1"/>
</dbReference>
<comment type="caution">
    <text evidence="8">The sequence shown here is derived from an EMBL/GenBank/DDBJ whole genome shotgun (WGS) entry which is preliminary data.</text>
</comment>
<keyword evidence="5 6" id="KW-0472">Membrane</keyword>
<dbReference type="InterPro" id="IPR036259">
    <property type="entry name" value="MFS_trans_sf"/>
</dbReference>
<dbReference type="PANTHER" id="PTHR23504">
    <property type="entry name" value="MAJOR FACILITATOR SUPERFAMILY DOMAIN-CONTAINING PROTEIN 10"/>
    <property type="match status" value="1"/>
</dbReference>